<accession>A0ABU0TSY5</accession>
<evidence type="ECO:0000313" key="1">
    <source>
        <dbReference type="EMBL" id="MDQ1122074.1"/>
    </source>
</evidence>
<dbReference type="EMBL" id="JAUTBF010000001">
    <property type="protein sequence ID" value="MDQ1122074.1"/>
    <property type="molecule type" value="Genomic_DNA"/>
</dbReference>
<evidence type="ECO:0000313" key="2">
    <source>
        <dbReference type="Proteomes" id="UP001226691"/>
    </source>
</evidence>
<dbReference type="Proteomes" id="UP001226691">
    <property type="component" value="Unassembled WGS sequence"/>
</dbReference>
<dbReference type="RefSeq" id="WP_307480071.1">
    <property type="nucleotide sequence ID" value="NZ_JAUTBF010000001.1"/>
</dbReference>
<name>A0ABU0TSY5_MICTR</name>
<gene>
    <name evidence="1" type="ORF">QE412_000647</name>
</gene>
<sequence length="372" mass="41634">MTSRSALSWLPAHQSQVLYGVAHIDGIVDALGLALEKYLQTEPLQIERRFTKTEELAVLVGVTPPPPASNRFFADALNAARNCLEHALYAEVVHRLGRPLTTQEARALEVPAVETPETFDAWARAKHRGSLGLLQVGEELRDRVHRLQPFHRTDPQAHPLQRLVAHTNHAKHREPAVALTRVGRVDKDSDLFRKPVEHRDVVSVGDVLASVPRGARELYSIWPDVVVQRPHTGEWITLMKEVGEIVDWVRKIALPILTMGRWDLPHIPPHLDITRTHESLDAAWKTAGLVPAAKRMQNRVAAQQLRQGMLELLVDAYGEPSRERFARWIDGLDDDAAMARFQPALERSGRSDGRTLALDLASWAHEAGVDDG</sequence>
<proteinExistence type="predicted"/>
<comment type="caution">
    <text evidence="1">The sequence shown here is derived from an EMBL/GenBank/DDBJ whole genome shotgun (WGS) entry which is preliminary data.</text>
</comment>
<protein>
    <submittedName>
        <fullName evidence="1">Uncharacterized protein</fullName>
    </submittedName>
</protein>
<reference evidence="1 2" key="1">
    <citation type="submission" date="2023-07" db="EMBL/GenBank/DDBJ databases">
        <title>Functional and genomic diversity of the sorghum phyllosphere microbiome.</title>
        <authorList>
            <person name="Shade A."/>
        </authorList>
    </citation>
    <scope>NUCLEOTIDE SEQUENCE [LARGE SCALE GENOMIC DNA]</scope>
    <source>
        <strain evidence="1 2">SORGH_AS_1207</strain>
    </source>
</reference>
<keyword evidence="2" id="KW-1185">Reference proteome</keyword>
<organism evidence="1 2">
    <name type="scientific">Microbacterium trichothecenolyticum</name>
    <name type="common">Aureobacterium trichothecenolyticum</name>
    <dbReference type="NCBI Taxonomy" id="69370"/>
    <lineage>
        <taxon>Bacteria</taxon>
        <taxon>Bacillati</taxon>
        <taxon>Actinomycetota</taxon>
        <taxon>Actinomycetes</taxon>
        <taxon>Micrococcales</taxon>
        <taxon>Microbacteriaceae</taxon>
        <taxon>Microbacterium</taxon>
    </lineage>
</organism>